<dbReference type="Proteomes" id="UP000827721">
    <property type="component" value="Unassembled WGS sequence"/>
</dbReference>
<evidence type="ECO:0000256" key="2">
    <source>
        <dbReference type="ARBA" id="ARBA00005249"/>
    </source>
</evidence>
<dbReference type="InterPro" id="IPR036388">
    <property type="entry name" value="WH-like_DNA-bd_sf"/>
</dbReference>
<evidence type="ECO:0000313" key="11">
    <source>
        <dbReference type="Proteomes" id="UP000827721"/>
    </source>
</evidence>
<gene>
    <name evidence="10" type="ORF">JRO89_XS04G0280600</name>
</gene>
<comment type="function">
    <text evidence="7 8">TFIIF is a general transcription initiation factor that binds to RNA polymerase II and helps to recruit it to the initiation complex in collaboration with TFIIB. It promotes transcription elongation.</text>
</comment>
<feature type="compositionally biased region" description="Polar residues" evidence="9">
    <location>
        <begin position="509"/>
        <end position="524"/>
    </location>
</feature>
<evidence type="ECO:0000256" key="5">
    <source>
        <dbReference type="ARBA" id="ARBA00023163"/>
    </source>
</evidence>
<evidence type="ECO:0000256" key="6">
    <source>
        <dbReference type="ARBA" id="ARBA00023242"/>
    </source>
</evidence>
<dbReference type="SUPFAM" id="SSF46785">
    <property type="entry name" value="Winged helix' DNA-binding domain"/>
    <property type="match status" value="1"/>
</dbReference>
<comment type="similarity">
    <text evidence="2 8">Belongs to the TFIIF alpha subunit family.</text>
</comment>
<feature type="region of interest" description="Disordered" evidence="9">
    <location>
        <begin position="285"/>
        <end position="366"/>
    </location>
</feature>
<dbReference type="EMBL" id="JAFEMO010000004">
    <property type="protein sequence ID" value="KAH7572607.1"/>
    <property type="molecule type" value="Genomic_DNA"/>
</dbReference>
<dbReference type="Gene3D" id="1.10.10.10">
    <property type="entry name" value="Winged helix-like DNA-binding domain superfamily/Winged helix DNA-binding domain"/>
    <property type="match status" value="1"/>
</dbReference>
<feature type="compositionally biased region" description="Acidic residues" evidence="9">
    <location>
        <begin position="472"/>
        <end position="488"/>
    </location>
</feature>
<accession>A0ABQ8I8H3</accession>
<dbReference type="Pfam" id="PF05793">
    <property type="entry name" value="TFIIF_alpha"/>
    <property type="match status" value="4"/>
</dbReference>
<feature type="compositionally biased region" description="Polar residues" evidence="9">
    <location>
        <begin position="567"/>
        <end position="593"/>
    </location>
</feature>
<comment type="caution">
    <text evidence="10">The sequence shown here is derived from an EMBL/GenBank/DDBJ whole genome shotgun (WGS) entry which is preliminary data.</text>
</comment>
<keyword evidence="3 8" id="KW-0805">Transcription regulation</keyword>
<dbReference type="InterPro" id="IPR036390">
    <property type="entry name" value="WH_DNA-bd_sf"/>
</dbReference>
<feature type="compositionally biased region" description="Basic and acidic residues" evidence="9">
    <location>
        <begin position="288"/>
        <end position="297"/>
    </location>
</feature>
<keyword evidence="6 8" id="KW-0539">Nucleus</keyword>
<dbReference type="SUPFAM" id="SSF50916">
    <property type="entry name" value="Rap30/74 interaction domains"/>
    <property type="match status" value="2"/>
</dbReference>
<feature type="region of interest" description="Disordered" evidence="9">
    <location>
        <begin position="390"/>
        <end position="422"/>
    </location>
</feature>
<dbReference type="PANTHER" id="PTHR13011:SF0">
    <property type="entry name" value="GENERAL TRANSCRIPTION FACTOR IIF SUBUNIT 1"/>
    <property type="match status" value="1"/>
</dbReference>
<organism evidence="10 11">
    <name type="scientific">Xanthoceras sorbifolium</name>
    <dbReference type="NCBI Taxonomy" id="99658"/>
    <lineage>
        <taxon>Eukaryota</taxon>
        <taxon>Viridiplantae</taxon>
        <taxon>Streptophyta</taxon>
        <taxon>Embryophyta</taxon>
        <taxon>Tracheophyta</taxon>
        <taxon>Spermatophyta</taxon>
        <taxon>Magnoliopsida</taxon>
        <taxon>eudicotyledons</taxon>
        <taxon>Gunneridae</taxon>
        <taxon>Pentapetalae</taxon>
        <taxon>rosids</taxon>
        <taxon>malvids</taxon>
        <taxon>Sapindales</taxon>
        <taxon>Sapindaceae</taxon>
        <taxon>Xanthoceroideae</taxon>
        <taxon>Xanthoceras</taxon>
    </lineage>
</organism>
<dbReference type="PANTHER" id="PTHR13011">
    <property type="entry name" value="TFIIF-ALPHA"/>
    <property type="match status" value="1"/>
</dbReference>
<keyword evidence="5 8" id="KW-0804">Transcription</keyword>
<feature type="compositionally biased region" description="Basic and acidic residues" evidence="9">
    <location>
        <begin position="552"/>
        <end position="566"/>
    </location>
</feature>
<evidence type="ECO:0000256" key="8">
    <source>
        <dbReference type="RuleBase" id="RU366044"/>
    </source>
</evidence>
<evidence type="ECO:0000313" key="10">
    <source>
        <dbReference type="EMBL" id="KAH7572607.1"/>
    </source>
</evidence>
<evidence type="ECO:0000256" key="1">
    <source>
        <dbReference type="ARBA" id="ARBA00004123"/>
    </source>
</evidence>
<evidence type="ECO:0000256" key="7">
    <source>
        <dbReference type="ARBA" id="ARBA00025232"/>
    </source>
</evidence>
<keyword evidence="4 8" id="KW-0238">DNA-binding</keyword>
<feature type="region of interest" description="Disordered" evidence="9">
    <location>
        <begin position="468"/>
        <end position="598"/>
    </location>
</feature>
<reference evidence="10 11" key="1">
    <citation type="submission" date="2021-02" db="EMBL/GenBank/DDBJ databases">
        <title>Plant Genome Project.</title>
        <authorList>
            <person name="Zhang R.-G."/>
        </authorList>
    </citation>
    <scope>NUCLEOTIDE SEQUENCE [LARGE SCALE GENOMIC DNA]</scope>
    <source>
        <tissue evidence="10">Leaves</tissue>
    </source>
</reference>
<feature type="compositionally biased region" description="Acidic residues" evidence="9">
    <location>
        <begin position="390"/>
        <end position="411"/>
    </location>
</feature>
<sequence>MSFDLLLKPSCSGCGSSADLYGSNCKHMTLCLTCGKNMAEKRSKCFECGAVVNRLIREYNVRPSASSDKNYFIGRFVTGLPNFSKKKNAENKWSLHKEGLQGRQVTDALRVLLSFCDCSSRILETNMFEMFCAFEEAGMVDNSDLQQMYLLFDFSFALEKYKNKPWLLEDESGQAQFHGHLEGSQSATYYLLVMHAREFVAIPAGSWYARHISISLSMYLYTCIHILLCISGHLSGGVDMYNFNKVAQYKQLTLEEAEEKMKNRRKTADGYERWMMKAANNGAAAFGEVEKSEEKDTAPSGGGGRGRKKSGDDDEGHVSDKGEEDEEEEAARKNRLGLNKRSGDDDEEGPRGGDLDWDDDDVEKEDKNGSCAVYRNLIYHDVFIGPGDDWEHEEIFTDDDEAVGNDPEEREDLAPEVPAPPEIKQVSICADFVIYLYLKDEEDEDEEEEGGLSTSGKELKKLLGKAAGLNDSDAEDDDDDDDDMDDDVGLSPVLAPKQNTIKKEEPVDNSPSKPTPSGSARGTPSASKSAKGKRKSNGDDAKTSSGAPLKKVKTENEPKSSTKDENVSASKSNVPPKATPTSSKTGPTSNTGPVTEEEIRAVLLQKAPVTTQDLVANFKARLKSPEDKKAFADILRRISKIQKTTNGSNYVVLRDK</sequence>
<evidence type="ECO:0000256" key="3">
    <source>
        <dbReference type="ARBA" id="ARBA00023015"/>
    </source>
</evidence>
<comment type="subcellular location">
    <subcellularLocation>
        <location evidence="1 8">Nucleus</location>
    </subcellularLocation>
</comment>
<protein>
    <recommendedName>
        <fullName evidence="8">Transcription initiation factor IIF subunit alpha</fullName>
    </recommendedName>
</protein>
<dbReference type="InterPro" id="IPR008851">
    <property type="entry name" value="TFIIF-alpha"/>
</dbReference>
<keyword evidence="11" id="KW-1185">Reference proteome</keyword>
<evidence type="ECO:0000256" key="4">
    <source>
        <dbReference type="ARBA" id="ARBA00023125"/>
    </source>
</evidence>
<dbReference type="InterPro" id="IPR011039">
    <property type="entry name" value="TFIIF_interaction"/>
</dbReference>
<proteinExistence type="inferred from homology"/>
<name>A0ABQ8I8H3_9ROSI</name>
<evidence type="ECO:0000256" key="9">
    <source>
        <dbReference type="SAM" id="MobiDB-lite"/>
    </source>
</evidence>